<evidence type="ECO:0000259" key="6">
    <source>
        <dbReference type="PROSITE" id="PS50893"/>
    </source>
</evidence>
<evidence type="ECO:0000256" key="3">
    <source>
        <dbReference type="ARBA" id="ARBA00022741"/>
    </source>
</evidence>
<dbReference type="PANTHER" id="PTHR42781:SF4">
    <property type="entry name" value="SPERMIDINE_PUTRESCINE IMPORT ATP-BINDING PROTEIN POTA"/>
    <property type="match status" value="1"/>
</dbReference>
<keyword evidence="3" id="KW-0547">Nucleotide-binding</keyword>
<dbReference type="Proteomes" id="UP001430172">
    <property type="component" value="Unassembled WGS sequence"/>
</dbReference>
<evidence type="ECO:0000313" key="9">
    <source>
        <dbReference type="Proteomes" id="UP001430172"/>
    </source>
</evidence>
<dbReference type="GO" id="GO:0005524">
    <property type="term" value="F:ATP binding"/>
    <property type="evidence" value="ECO:0007669"/>
    <property type="project" value="UniProtKB-KW"/>
</dbReference>
<dbReference type="InterPro" id="IPR017871">
    <property type="entry name" value="ABC_transporter-like_CS"/>
</dbReference>
<dbReference type="PROSITE" id="PS51866">
    <property type="entry name" value="MOP"/>
    <property type="match status" value="1"/>
</dbReference>
<dbReference type="InterPro" id="IPR008995">
    <property type="entry name" value="Mo/tungstate-bd_C_term_dom"/>
</dbReference>
<dbReference type="PROSITE" id="PS00211">
    <property type="entry name" value="ABC_TRANSPORTER_1"/>
    <property type="match status" value="1"/>
</dbReference>
<dbReference type="SMART" id="SM00382">
    <property type="entry name" value="AAA"/>
    <property type="match status" value="1"/>
</dbReference>
<dbReference type="InterPro" id="IPR003593">
    <property type="entry name" value="AAA+_ATPase"/>
</dbReference>
<dbReference type="PANTHER" id="PTHR42781">
    <property type="entry name" value="SPERMIDINE/PUTRESCINE IMPORT ATP-BINDING PROTEIN POTA"/>
    <property type="match status" value="1"/>
</dbReference>
<gene>
    <name evidence="8" type="ORF">JQN70_15920</name>
</gene>
<evidence type="ECO:0000313" key="8">
    <source>
        <dbReference type="EMBL" id="MBM6401885.1"/>
    </source>
</evidence>
<evidence type="ECO:0000256" key="2">
    <source>
        <dbReference type="ARBA" id="ARBA00022505"/>
    </source>
</evidence>
<dbReference type="Gene3D" id="2.40.50.100">
    <property type="match status" value="1"/>
</dbReference>
<name>A0ABS2CPR2_9MICO</name>
<dbReference type="InterPro" id="IPR005116">
    <property type="entry name" value="Transp-assoc_OB_typ1"/>
</dbReference>
<evidence type="ECO:0000256" key="5">
    <source>
        <dbReference type="PROSITE-ProRule" id="PRU01213"/>
    </source>
</evidence>
<evidence type="ECO:0000256" key="4">
    <source>
        <dbReference type="ARBA" id="ARBA00022840"/>
    </source>
</evidence>
<dbReference type="SUPFAM" id="SSF52540">
    <property type="entry name" value="P-loop containing nucleoside triphosphate hydrolases"/>
    <property type="match status" value="1"/>
</dbReference>
<dbReference type="Pfam" id="PF03459">
    <property type="entry name" value="TOBE"/>
    <property type="match status" value="1"/>
</dbReference>
<dbReference type="SUPFAM" id="SSF50331">
    <property type="entry name" value="MOP-like"/>
    <property type="match status" value="1"/>
</dbReference>
<dbReference type="InterPro" id="IPR050093">
    <property type="entry name" value="ABC_SmlMolc_Importer"/>
</dbReference>
<comment type="caution">
    <text evidence="8">The sequence shown here is derived from an EMBL/GenBank/DDBJ whole genome shotgun (WGS) entry which is preliminary data.</text>
</comment>
<reference evidence="8" key="1">
    <citation type="submission" date="2021-02" db="EMBL/GenBank/DDBJ databases">
        <title>Phycicoccus sp. MQZ13P-5T, whole genome shotgun sequence.</title>
        <authorList>
            <person name="Tuo L."/>
        </authorList>
    </citation>
    <scope>NUCLEOTIDE SEQUENCE</scope>
    <source>
        <strain evidence="8">MQZ13P-5</strain>
    </source>
</reference>
<dbReference type="Gene3D" id="3.40.50.300">
    <property type="entry name" value="P-loop containing nucleotide triphosphate hydrolases"/>
    <property type="match status" value="1"/>
</dbReference>
<dbReference type="EMBL" id="JAFDVD010000017">
    <property type="protein sequence ID" value="MBM6401885.1"/>
    <property type="molecule type" value="Genomic_DNA"/>
</dbReference>
<evidence type="ECO:0000256" key="1">
    <source>
        <dbReference type="ARBA" id="ARBA00022448"/>
    </source>
</evidence>
<keyword evidence="9" id="KW-1185">Reference proteome</keyword>
<evidence type="ECO:0000259" key="7">
    <source>
        <dbReference type="PROSITE" id="PS51866"/>
    </source>
</evidence>
<dbReference type="InterPro" id="IPR027417">
    <property type="entry name" value="P-loop_NTPase"/>
</dbReference>
<dbReference type="RefSeq" id="WP_204132341.1">
    <property type="nucleotide sequence ID" value="NZ_JAFDVD010000017.1"/>
</dbReference>
<keyword evidence="2 5" id="KW-0500">Molybdenum</keyword>
<accession>A0ABS2CPR2</accession>
<feature type="domain" description="Mop" evidence="7">
    <location>
        <begin position="293"/>
        <end position="357"/>
    </location>
</feature>
<organism evidence="8 9">
    <name type="scientific">Phycicoccus sonneratiae</name>
    <dbReference type="NCBI Taxonomy" id="2807628"/>
    <lineage>
        <taxon>Bacteria</taxon>
        <taxon>Bacillati</taxon>
        <taxon>Actinomycetota</taxon>
        <taxon>Actinomycetes</taxon>
        <taxon>Micrococcales</taxon>
        <taxon>Intrasporangiaceae</taxon>
        <taxon>Phycicoccus</taxon>
    </lineage>
</organism>
<keyword evidence="1" id="KW-0813">Transport</keyword>
<protein>
    <submittedName>
        <fullName evidence="8">ABC transporter ATP-binding protein</fullName>
    </submittedName>
</protein>
<keyword evidence="4 8" id="KW-0067">ATP-binding</keyword>
<proteinExistence type="predicted"/>
<dbReference type="InterPro" id="IPR003439">
    <property type="entry name" value="ABC_transporter-like_ATP-bd"/>
</dbReference>
<dbReference type="Pfam" id="PF00005">
    <property type="entry name" value="ABC_tran"/>
    <property type="match status" value="1"/>
</dbReference>
<dbReference type="InterPro" id="IPR004606">
    <property type="entry name" value="Mop_domain"/>
</dbReference>
<feature type="domain" description="ABC transporter" evidence="6">
    <location>
        <begin position="1"/>
        <end position="242"/>
    </location>
</feature>
<sequence>MTADDPAGLSVEAEVHRGAFTLRAALAATPGEVVAVLGPNGSGKSTLLGALAGLVPLAGGRVVLEGVVLDDAGDGRFVEPAHRPVGFVFQDYRLFPHLSVLDNVAFSPQVRGRSRREARAVAADWLERLGLAELSRRRPDRLSGGQAQRVALARALAGDPSLLLLDEPLSALDARTRLDVQAELRRHLADFTGPCLLVTHDPLEALVLADRLVVLEDGRVVQEGTPAEVARRPATEYVARLVGLNLYTGTADGPTVTLDDGSAFVVPDHEEHGEVLVALRPSAVTVSTTAPQASSARNTWPATVTGLTLLTDRVRLDLDGRPPALVDVTPAAVAELGLDAGREVWLSAKAVDLEVYGRTHPRG</sequence>
<dbReference type="PROSITE" id="PS50893">
    <property type="entry name" value="ABC_TRANSPORTER_2"/>
    <property type="match status" value="1"/>
</dbReference>